<accession>A0A6J8AD70</accession>
<reference evidence="2 3" key="1">
    <citation type="submission" date="2020-06" db="EMBL/GenBank/DDBJ databases">
        <authorList>
            <person name="Li R."/>
            <person name="Bekaert M."/>
        </authorList>
    </citation>
    <scope>NUCLEOTIDE SEQUENCE [LARGE SCALE GENOMIC DNA]</scope>
    <source>
        <strain evidence="3">wild</strain>
    </source>
</reference>
<dbReference type="SUPFAM" id="SSF57903">
    <property type="entry name" value="FYVE/PHD zinc finger"/>
    <property type="match status" value="1"/>
</dbReference>
<keyword evidence="3" id="KW-1185">Reference proteome</keyword>
<dbReference type="EMBL" id="CACVKT020001106">
    <property type="protein sequence ID" value="CAC5365243.1"/>
    <property type="molecule type" value="Genomic_DNA"/>
</dbReference>
<proteinExistence type="predicted"/>
<dbReference type="Gene3D" id="3.30.40.10">
    <property type="entry name" value="Zinc/RING finger domain, C3HC4 (zinc finger)"/>
    <property type="match status" value="1"/>
</dbReference>
<evidence type="ECO:0000313" key="2">
    <source>
        <dbReference type="EMBL" id="CAC5365243.1"/>
    </source>
</evidence>
<organism evidence="2 3">
    <name type="scientific">Mytilus coruscus</name>
    <name type="common">Sea mussel</name>
    <dbReference type="NCBI Taxonomy" id="42192"/>
    <lineage>
        <taxon>Eukaryota</taxon>
        <taxon>Metazoa</taxon>
        <taxon>Spiralia</taxon>
        <taxon>Lophotrochozoa</taxon>
        <taxon>Mollusca</taxon>
        <taxon>Bivalvia</taxon>
        <taxon>Autobranchia</taxon>
        <taxon>Pteriomorphia</taxon>
        <taxon>Mytilida</taxon>
        <taxon>Mytiloidea</taxon>
        <taxon>Mytilidae</taxon>
        <taxon>Mytilinae</taxon>
        <taxon>Mytilus</taxon>
    </lineage>
</organism>
<feature type="compositionally biased region" description="Low complexity" evidence="1">
    <location>
        <begin position="192"/>
        <end position="207"/>
    </location>
</feature>
<dbReference type="OrthoDB" id="10002605at2759"/>
<feature type="region of interest" description="Disordered" evidence="1">
    <location>
        <begin position="183"/>
        <end position="209"/>
    </location>
</feature>
<protein>
    <submittedName>
        <fullName evidence="2">Uncharacterized protein</fullName>
    </submittedName>
</protein>
<dbReference type="AlphaFoldDB" id="A0A6J8AD70"/>
<sequence>MVRHSEETSGAKVDTCIKVFNRKADNSQRRNLKFVVKIYHTSSTMVVNGSKVDLYLADIHELLCDKLSKTGHMLTSLNDNITSTISKFISTVPNLNQKLATANTNWQDNMDDLAITFRTDESKDLNEDTSDICPICNTISLLETIECSECSLWIHNECAGLSQSAVSALNSLDFLRHQNEQLEGPSCSTNCTQQPSTSSHPNSNHHNNNTDEQRLRMIEMQMMQNMSMNNMLANQQMPIMMQQQQMVQQQQMMQQQQMIQQQQLMQQPPLQPNHGFSMYPHMIIPRHVPPPPDFVQMFMLE</sequence>
<dbReference type="InterPro" id="IPR011011">
    <property type="entry name" value="Znf_FYVE_PHD"/>
</dbReference>
<evidence type="ECO:0000256" key="1">
    <source>
        <dbReference type="SAM" id="MobiDB-lite"/>
    </source>
</evidence>
<gene>
    <name evidence="2" type="ORF">MCOR_5992</name>
</gene>
<name>A0A6J8AD70_MYTCO</name>
<dbReference type="Proteomes" id="UP000507470">
    <property type="component" value="Unassembled WGS sequence"/>
</dbReference>
<evidence type="ECO:0000313" key="3">
    <source>
        <dbReference type="Proteomes" id="UP000507470"/>
    </source>
</evidence>
<dbReference type="InterPro" id="IPR013083">
    <property type="entry name" value="Znf_RING/FYVE/PHD"/>
</dbReference>